<feature type="domain" description="UspA" evidence="2">
    <location>
        <begin position="1"/>
        <end position="143"/>
    </location>
</feature>
<evidence type="ECO:0000313" key="4">
    <source>
        <dbReference type="Proteomes" id="UP000653797"/>
    </source>
</evidence>
<dbReference type="AlphaFoldDB" id="A0A927B7D9"/>
<dbReference type="RefSeq" id="WP_191042149.1">
    <property type="nucleotide sequence ID" value="NZ_JACXAA010000013.1"/>
</dbReference>
<dbReference type="PANTHER" id="PTHR46268">
    <property type="entry name" value="STRESS RESPONSE PROTEIN NHAX"/>
    <property type="match status" value="1"/>
</dbReference>
<reference evidence="3" key="1">
    <citation type="submission" date="2020-09" db="EMBL/GenBank/DDBJ databases">
        <authorList>
            <person name="Kim M.K."/>
        </authorList>
    </citation>
    <scope>NUCLEOTIDE SEQUENCE</scope>
    <source>
        <strain evidence="3">BT704</strain>
    </source>
</reference>
<organism evidence="3 4">
    <name type="scientific">Spirosoma validum</name>
    <dbReference type="NCBI Taxonomy" id="2771355"/>
    <lineage>
        <taxon>Bacteria</taxon>
        <taxon>Pseudomonadati</taxon>
        <taxon>Bacteroidota</taxon>
        <taxon>Cytophagia</taxon>
        <taxon>Cytophagales</taxon>
        <taxon>Cytophagaceae</taxon>
        <taxon>Spirosoma</taxon>
    </lineage>
</organism>
<evidence type="ECO:0000313" key="3">
    <source>
        <dbReference type="EMBL" id="MBD2756522.1"/>
    </source>
</evidence>
<dbReference type="PANTHER" id="PTHR46268:SF6">
    <property type="entry name" value="UNIVERSAL STRESS PROTEIN UP12"/>
    <property type="match status" value="1"/>
</dbReference>
<gene>
    <name evidence="3" type="ORF">IC230_26775</name>
</gene>
<dbReference type="CDD" id="cd00293">
    <property type="entry name" value="USP-like"/>
    <property type="match status" value="1"/>
</dbReference>
<dbReference type="Proteomes" id="UP000653797">
    <property type="component" value="Unassembled WGS sequence"/>
</dbReference>
<comment type="caution">
    <text evidence="3">The sequence shown here is derived from an EMBL/GenBank/DDBJ whole genome shotgun (WGS) entry which is preliminary data.</text>
</comment>
<dbReference type="PRINTS" id="PR01438">
    <property type="entry name" value="UNVRSLSTRESS"/>
</dbReference>
<dbReference type="InterPro" id="IPR006015">
    <property type="entry name" value="Universal_stress_UspA"/>
</dbReference>
<keyword evidence="4" id="KW-1185">Reference proteome</keyword>
<dbReference type="SUPFAM" id="SSF52402">
    <property type="entry name" value="Adenine nucleotide alpha hydrolases-like"/>
    <property type="match status" value="2"/>
</dbReference>
<dbReference type="Gene3D" id="3.40.50.12370">
    <property type="match status" value="1"/>
</dbReference>
<evidence type="ECO:0000256" key="1">
    <source>
        <dbReference type="ARBA" id="ARBA00008791"/>
    </source>
</evidence>
<comment type="similarity">
    <text evidence="1">Belongs to the universal stress protein A family.</text>
</comment>
<dbReference type="Pfam" id="PF00582">
    <property type="entry name" value="Usp"/>
    <property type="match status" value="1"/>
</dbReference>
<evidence type="ECO:0000259" key="2">
    <source>
        <dbReference type="Pfam" id="PF00582"/>
    </source>
</evidence>
<sequence length="277" mass="30695">MKKILVTTDFSANSKAAMRFAIQFASQGDVAVTFLHVQHIQRLTSWTEATYAAYEKEEIAKARKTLERFVGSVYKSLKITPTNQLCVIENSPFVDSTIMRYASGHHVDFICISARGAGMMEKLLGTSTANLVGQSPVPVIAVPGAYRATKLTALLYTSDLGNLEPELTRVVELAKPLGASVELLHLSTQSEFVTDPEIIRMAVQKYTDYPVTVHLKPRDVETTLIADIERVIKAQKPSLLIMFTTQREGFFDRLLLSSNAVDYSFLTTVPLLVFSKA</sequence>
<dbReference type="InterPro" id="IPR006016">
    <property type="entry name" value="UspA"/>
</dbReference>
<name>A0A927B7D9_9BACT</name>
<proteinExistence type="inferred from homology"/>
<accession>A0A927B7D9</accession>
<protein>
    <submittedName>
        <fullName evidence="3">Universal stress protein</fullName>
    </submittedName>
</protein>
<dbReference type="EMBL" id="JACXAA010000013">
    <property type="protein sequence ID" value="MBD2756522.1"/>
    <property type="molecule type" value="Genomic_DNA"/>
</dbReference>